<dbReference type="GO" id="GO:0005737">
    <property type="term" value="C:cytoplasm"/>
    <property type="evidence" value="ECO:0007669"/>
    <property type="project" value="UniProtKB-SubCell"/>
</dbReference>
<dbReference type="PANTHER" id="PTHR44111:SF1">
    <property type="entry name" value="ELONGATOR COMPLEX PROTEIN 2"/>
    <property type="match status" value="1"/>
</dbReference>
<comment type="pathway">
    <text evidence="3">tRNA modification; 5-methoxycarbonylmethyl-2-thiouridine-tRNA biosynthesis.</text>
</comment>
<dbReference type="Pfam" id="PF00400">
    <property type="entry name" value="WD40"/>
    <property type="match status" value="2"/>
</dbReference>
<comment type="caution">
    <text evidence="12">The sequence shown here is derived from an EMBL/GenBank/DDBJ whole genome shotgun (WGS) entry which is preliminary data.</text>
</comment>
<dbReference type="InterPro" id="IPR015943">
    <property type="entry name" value="WD40/YVTN_repeat-like_dom_sf"/>
</dbReference>
<keyword evidence="8" id="KW-0819">tRNA processing</keyword>
<dbReference type="SMART" id="SM00320">
    <property type="entry name" value="WD40"/>
    <property type="match status" value="5"/>
</dbReference>
<evidence type="ECO:0000256" key="8">
    <source>
        <dbReference type="ARBA" id="ARBA00022694"/>
    </source>
</evidence>
<dbReference type="InterPro" id="IPR036322">
    <property type="entry name" value="WD40_repeat_dom_sf"/>
</dbReference>
<sequence length="306" mass="33879">MGSVRAINEAPYKGGDNELETIPDAVPTVLTEAPIEEQLAWHTLWPESHKLYGHGNELFSLCCDNQGELVASSCKAQSAAVAEIWLWKVGSWKAVGRLQSHSLTVTQMEFSYDNSLLLAVSRDRHFSVFSIKRTGEEVNSELVVRQEAHKRIIWGCSWNPCGHEFATGSRDKTVKIWAVVRTENKPSVEQLTTLPQFSSSVTALSWFGLQNNSSSNKGLLAVGMENGLIELWFLSGKRVTDNGSRPSEFNATLGIRLDLFICHVSTVHRLAWRRTDDNDSNCSMALQLASCGADHCLRVFEIGGVA</sequence>
<evidence type="ECO:0000256" key="11">
    <source>
        <dbReference type="PROSITE-ProRule" id="PRU00221"/>
    </source>
</evidence>
<keyword evidence="9" id="KW-0677">Repeat</keyword>
<dbReference type="Gene3D" id="2.130.10.10">
    <property type="entry name" value="YVTN repeat-like/Quinoprotein amine dehydrogenase"/>
    <property type="match status" value="2"/>
</dbReference>
<accession>A0A7J7L448</accession>
<dbReference type="EMBL" id="JACGCM010002659">
    <property type="protein sequence ID" value="KAF6137363.1"/>
    <property type="molecule type" value="Genomic_DNA"/>
</dbReference>
<reference evidence="12 13" key="1">
    <citation type="journal article" date="2020" name="IScience">
        <title>Genome Sequencing of the Endangered Kingdonia uniflora (Circaeasteraceae, Ranunculales) Reveals Potential Mechanisms of Evolutionary Specialization.</title>
        <authorList>
            <person name="Sun Y."/>
            <person name="Deng T."/>
            <person name="Zhang A."/>
            <person name="Moore M.J."/>
            <person name="Landis J.B."/>
            <person name="Lin N."/>
            <person name="Zhang H."/>
            <person name="Zhang X."/>
            <person name="Huang J."/>
            <person name="Zhang X."/>
            <person name="Sun H."/>
            <person name="Wang H."/>
        </authorList>
    </citation>
    <scope>NUCLEOTIDE SEQUENCE [LARGE SCALE GENOMIC DNA]</scope>
    <source>
        <strain evidence="12">TB1705</strain>
        <tissue evidence="12">Leaf</tissue>
    </source>
</reference>
<evidence type="ECO:0000256" key="3">
    <source>
        <dbReference type="ARBA" id="ARBA00005043"/>
    </source>
</evidence>
<proteinExistence type="inferred from homology"/>
<keyword evidence="13" id="KW-1185">Reference proteome</keyword>
<keyword evidence="7 11" id="KW-0853">WD repeat</keyword>
<keyword evidence="10" id="KW-0539">Nucleus</keyword>
<feature type="repeat" description="WD" evidence="11">
    <location>
        <begin position="146"/>
        <end position="177"/>
    </location>
</feature>
<evidence type="ECO:0000256" key="4">
    <source>
        <dbReference type="ARBA" id="ARBA00005881"/>
    </source>
</evidence>
<dbReference type="OrthoDB" id="1720838at2759"/>
<evidence type="ECO:0000256" key="1">
    <source>
        <dbReference type="ARBA" id="ARBA00004123"/>
    </source>
</evidence>
<comment type="subcellular location">
    <subcellularLocation>
        <location evidence="2">Cytoplasm</location>
    </subcellularLocation>
    <subcellularLocation>
        <location evidence="1">Nucleus</location>
    </subcellularLocation>
</comment>
<keyword evidence="6" id="KW-0963">Cytoplasm</keyword>
<dbReference type="GO" id="GO:0002098">
    <property type="term" value="P:tRNA wobble uridine modification"/>
    <property type="evidence" value="ECO:0007669"/>
    <property type="project" value="InterPro"/>
</dbReference>
<dbReference type="SUPFAM" id="SSF50978">
    <property type="entry name" value="WD40 repeat-like"/>
    <property type="match status" value="1"/>
</dbReference>
<dbReference type="GO" id="GO:0033588">
    <property type="term" value="C:elongator holoenzyme complex"/>
    <property type="evidence" value="ECO:0007669"/>
    <property type="project" value="InterPro"/>
</dbReference>
<dbReference type="GO" id="GO:0005634">
    <property type="term" value="C:nucleus"/>
    <property type="evidence" value="ECO:0007669"/>
    <property type="project" value="UniProtKB-SubCell"/>
</dbReference>
<dbReference type="PROSITE" id="PS50294">
    <property type="entry name" value="WD_REPEATS_REGION"/>
    <property type="match status" value="1"/>
</dbReference>
<dbReference type="AlphaFoldDB" id="A0A7J7L448"/>
<dbReference type="InterPro" id="IPR037289">
    <property type="entry name" value="Elp2"/>
</dbReference>
<dbReference type="InterPro" id="IPR001680">
    <property type="entry name" value="WD40_rpt"/>
</dbReference>
<evidence type="ECO:0000256" key="5">
    <source>
        <dbReference type="ARBA" id="ARBA00020267"/>
    </source>
</evidence>
<dbReference type="Proteomes" id="UP000541444">
    <property type="component" value="Unassembled WGS sequence"/>
</dbReference>
<name>A0A7J7L448_9MAGN</name>
<evidence type="ECO:0000256" key="9">
    <source>
        <dbReference type="ARBA" id="ARBA00022737"/>
    </source>
</evidence>
<protein>
    <recommendedName>
        <fullName evidence="5">Elongator complex protein 2</fullName>
    </recommendedName>
</protein>
<evidence type="ECO:0000256" key="7">
    <source>
        <dbReference type="ARBA" id="ARBA00022574"/>
    </source>
</evidence>
<organism evidence="12 13">
    <name type="scientific">Kingdonia uniflora</name>
    <dbReference type="NCBI Taxonomy" id="39325"/>
    <lineage>
        <taxon>Eukaryota</taxon>
        <taxon>Viridiplantae</taxon>
        <taxon>Streptophyta</taxon>
        <taxon>Embryophyta</taxon>
        <taxon>Tracheophyta</taxon>
        <taxon>Spermatophyta</taxon>
        <taxon>Magnoliopsida</taxon>
        <taxon>Ranunculales</taxon>
        <taxon>Circaeasteraceae</taxon>
        <taxon>Kingdonia</taxon>
    </lineage>
</organism>
<evidence type="ECO:0000313" key="12">
    <source>
        <dbReference type="EMBL" id="KAF6137363.1"/>
    </source>
</evidence>
<comment type="similarity">
    <text evidence="4">Belongs to the WD repeat ELP2 family.</text>
</comment>
<dbReference type="PANTHER" id="PTHR44111">
    <property type="entry name" value="ELONGATOR COMPLEX PROTEIN 2"/>
    <property type="match status" value="1"/>
</dbReference>
<evidence type="ECO:0000313" key="13">
    <source>
        <dbReference type="Proteomes" id="UP000541444"/>
    </source>
</evidence>
<dbReference type="PROSITE" id="PS50082">
    <property type="entry name" value="WD_REPEATS_2"/>
    <property type="match status" value="1"/>
</dbReference>
<evidence type="ECO:0000256" key="6">
    <source>
        <dbReference type="ARBA" id="ARBA00022490"/>
    </source>
</evidence>
<gene>
    <name evidence="12" type="ORF">GIB67_036400</name>
</gene>
<evidence type="ECO:0000256" key="10">
    <source>
        <dbReference type="ARBA" id="ARBA00023242"/>
    </source>
</evidence>
<evidence type="ECO:0000256" key="2">
    <source>
        <dbReference type="ARBA" id="ARBA00004496"/>
    </source>
</evidence>